<reference evidence="5 6" key="1">
    <citation type="journal article" date="2018" name="Syst. Appl. Microbiol.">
        <title>Abditibacterium utsteinense sp. nov., the first cultivated member of candidate phylum FBP, isolated from ice-free Antarctic soil samples.</title>
        <authorList>
            <person name="Tahon G."/>
            <person name="Tytgat B."/>
            <person name="Lebbe L."/>
            <person name="Carlier A."/>
            <person name="Willems A."/>
        </authorList>
    </citation>
    <scope>NUCLEOTIDE SEQUENCE [LARGE SCALE GENOMIC DNA]</scope>
    <source>
        <strain evidence="5 6">LMG 29911</strain>
    </source>
</reference>
<dbReference type="PANTHER" id="PTHR30332:SF17">
    <property type="entry name" value="TYPE IV PILIATION SYSTEM PROTEIN DR_0774-RELATED"/>
    <property type="match status" value="1"/>
</dbReference>
<keyword evidence="6" id="KW-1185">Reference proteome</keyword>
<dbReference type="EMBL" id="NIGF01000003">
    <property type="protein sequence ID" value="PQV64904.1"/>
    <property type="molecule type" value="Genomic_DNA"/>
</dbReference>
<accession>A0A2S8SVT5</accession>
<dbReference type="PROSITE" id="PS00875">
    <property type="entry name" value="T2SP_D"/>
    <property type="match status" value="1"/>
</dbReference>
<feature type="compositionally biased region" description="Gly residues" evidence="2">
    <location>
        <begin position="291"/>
        <end position="332"/>
    </location>
</feature>
<feature type="domain" description="Type II/III secretion system secretin-like" evidence="4">
    <location>
        <begin position="440"/>
        <end position="605"/>
    </location>
</feature>
<dbReference type="InParanoid" id="A0A2S8SVT5"/>
<evidence type="ECO:0000256" key="2">
    <source>
        <dbReference type="SAM" id="MobiDB-lite"/>
    </source>
</evidence>
<gene>
    <name evidence="5" type="ORF">B1R32_103171</name>
</gene>
<evidence type="ECO:0000256" key="1">
    <source>
        <dbReference type="RuleBase" id="RU004003"/>
    </source>
</evidence>
<feature type="region of interest" description="Disordered" evidence="2">
    <location>
        <begin position="285"/>
        <end position="334"/>
    </location>
</feature>
<comment type="caution">
    <text evidence="5">The sequence shown here is derived from an EMBL/GenBank/DDBJ whole genome shotgun (WGS) entry which is preliminary data.</text>
</comment>
<feature type="chain" id="PRO_5015393525" evidence="3">
    <location>
        <begin position="28"/>
        <end position="616"/>
    </location>
</feature>
<evidence type="ECO:0000313" key="5">
    <source>
        <dbReference type="EMBL" id="PQV64904.1"/>
    </source>
</evidence>
<feature type="region of interest" description="Disordered" evidence="2">
    <location>
        <begin position="227"/>
        <end position="246"/>
    </location>
</feature>
<dbReference type="AlphaFoldDB" id="A0A2S8SVT5"/>
<evidence type="ECO:0000256" key="3">
    <source>
        <dbReference type="SAM" id="SignalP"/>
    </source>
</evidence>
<name>A0A2S8SVT5_9BACT</name>
<dbReference type="InterPro" id="IPR004846">
    <property type="entry name" value="T2SS/T3SS_dom"/>
</dbReference>
<protein>
    <submittedName>
        <fullName evidence="5">Type II and III secretion system protein</fullName>
    </submittedName>
</protein>
<sequence length="616" mass="63968">MALHSMKLSHFTGAVLVLGAMAPQTFAQSAAIVPSGPAPGAAVPSPVAPALPSAARPMTDVSFRDIEVTEVLDMISHGFDVPIVIAADVRGIILPAINLPNKTPEAAIQAIAAAAGLKYRKQADGTFLIAKNLADDPDAASAAITAPNPFQAGGNIFGGDLSLPLPQLANPNGNGDQGANSAFDIPELAGNGTRSARKRMQTIRVRNVPPSMMAYWIDPANNPIPVQFRGSSDGEKRYGPQPFGQSALNTADQLNIQSNLSAMVASPFNASNINPYTQQRDNADMRSNAQFGGGNNNGGNSGNNRGGNNRGGNNGNNRGGNNRGGAGGGGNSGVLDLPEGVDSIVAIDPQNALLVFGTDEGVRELQETIDFLDRPLKQVEIQAQFVEVQTGATDSFGINYRTARGNFNAAAGGFAPAINPNVGSLQVGFVRGNFQANLSALVSQNRAKIITSPRVTAINNLTASLLSTQSTPVILTTVVQGGGLNGQVGQGQNLLYITSTIGLTVTPTINNDDTITVLMQPQIQTQGGGVGGAPSISSNQLETIANVRDGDTIALGGLRTKKVSRRNDKIPLLGDLPLVGGLFRNRINTDQESDLIIFLTANIIRRAGDDDVVPGT</sequence>
<dbReference type="PRINTS" id="PR00811">
    <property type="entry name" value="BCTERIALGSPD"/>
</dbReference>
<dbReference type="GO" id="GO:0015627">
    <property type="term" value="C:type II protein secretion system complex"/>
    <property type="evidence" value="ECO:0007669"/>
    <property type="project" value="TreeGrafter"/>
</dbReference>
<dbReference type="InterPro" id="IPR001775">
    <property type="entry name" value="GspD/PilQ"/>
</dbReference>
<dbReference type="InterPro" id="IPR050810">
    <property type="entry name" value="Bact_Secretion_Sys_Channel"/>
</dbReference>
<evidence type="ECO:0000313" key="6">
    <source>
        <dbReference type="Proteomes" id="UP000237684"/>
    </source>
</evidence>
<comment type="similarity">
    <text evidence="1">Belongs to the bacterial secretin family.</text>
</comment>
<dbReference type="Proteomes" id="UP000237684">
    <property type="component" value="Unassembled WGS sequence"/>
</dbReference>
<dbReference type="Pfam" id="PF00263">
    <property type="entry name" value="Secretin"/>
    <property type="match status" value="1"/>
</dbReference>
<dbReference type="PANTHER" id="PTHR30332">
    <property type="entry name" value="PROBABLE GENERAL SECRETION PATHWAY PROTEIN D"/>
    <property type="match status" value="1"/>
</dbReference>
<organism evidence="5 6">
    <name type="scientific">Abditibacterium utsteinense</name>
    <dbReference type="NCBI Taxonomy" id="1960156"/>
    <lineage>
        <taxon>Bacteria</taxon>
        <taxon>Pseudomonadati</taxon>
        <taxon>Abditibacteriota</taxon>
        <taxon>Abditibacteriia</taxon>
        <taxon>Abditibacteriales</taxon>
        <taxon>Abditibacteriaceae</taxon>
        <taxon>Abditibacterium</taxon>
    </lineage>
</organism>
<dbReference type="GO" id="GO:0009306">
    <property type="term" value="P:protein secretion"/>
    <property type="evidence" value="ECO:0007669"/>
    <property type="project" value="InterPro"/>
</dbReference>
<proteinExistence type="inferred from homology"/>
<dbReference type="InterPro" id="IPR004845">
    <property type="entry name" value="T2SS_GspD_CS"/>
</dbReference>
<feature type="signal peptide" evidence="3">
    <location>
        <begin position="1"/>
        <end position="27"/>
    </location>
</feature>
<keyword evidence="3" id="KW-0732">Signal</keyword>
<evidence type="ECO:0000259" key="4">
    <source>
        <dbReference type="Pfam" id="PF00263"/>
    </source>
</evidence>